<dbReference type="EMBL" id="AMCK01000002">
    <property type="protein sequence ID" value="EKB46385.1"/>
    <property type="molecule type" value="Genomic_DNA"/>
</dbReference>
<protein>
    <submittedName>
        <fullName evidence="1">Uncharacterized protein</fullName>
    </submittedName>
</protein>
<evidence type="ECO:0000313" key="2">
    <source>
        <dbReference type="Proteomes" id="UP000004738"/>
    </source>
</evidence>
<sequence length="59" mass="6575">MPIDKQAQLTLQGINSYYGITTKPAGPSPTPVIKKESDEIMLNETGRMEIRTLLKKART</sequence>
<accession>K1KQF5</accession>
<dbReference type="AlphaFoldDB" id="K1KQF5"/>
<name>K1KQF5_9BACL</name>
<proteinExistence type="predicted"/>
<evidence type="ECO:0000313" key="1">
    <source>
        <dbReference type="EMBL" id="EKB46385.1"/>
    </source>
</evidence>
<dbReference type="RefSeq" id="WP_008403864.1">
    <property type="nucleotide sequence ID" value="NZ_AMCK01000002.1"/>
</dbReference>
<reference evidence="1 2" key="1">
    <citation type="journal article" date="2012" name="J. Bacteriol.">
        <title>Draft Genome Sequence of Bacillus isronensis Strain B3W22, Isolated from the Upper Atmosphere.</title>
        <authorList>
            <person name="Shivaji S."/>
            <person name="Ara S."/>
            <person name="Singh S.K."/>
            <person name="Bandi S."/>
            <person name="Singh A."/>
            <person name="Pinnaka A.K."/>
        </authorList>
    </citation>
    <scope>NUCLEOTIDE SEQUENCE [LARGE SCALE GENOMIC DNA]</scope>
    <source>
        <strain evidence="1 2">B3W22</strain>
    </source>
</reference>
<comment type="caution">
    <text evidence="1">The sequence shown here is derived from an EMBL/GenBank/DDBJ whole genome shotgun (WGS) entry which is preliminary data.</text>
</comment>
<keyword evidence="2" id="KW-1185">Reference proteome</keyword>
<organism evidence="1 2">
    <name type="scientific">Solibacillus isronensis B3W22</name>
    <dbReference type="NCBI Taxonomy" id="1224748"/>
    <lineage>
        <taxon>Bacteria</taxon>
        <taxon>Bacillati</taxon>
        <taxon>Bacillota</taxon>
        <taxon>Bacilli</taxon>
        <taxon>Bacillales</taxon>
        <taxon>Caryophanaceae</taxon>
        <taxon>Solibacillus</taxon>
    </lineage>
</organism>
<dbReference type="Proteomes" id="UP000004738">
    <property type="component" value="Unassembled WGS sequence"/>
</dbReference>
<gene>
    <name evidence="1" type="ORF">B857_00595</name>
</gene>
<dbReference type="PATRIC" id="fig|1224748.3.peg.601"/>